<gene>
    <name evidence="5" type="ORF">HGUI_01409</name>
</gene>
<dbReference type="SMART" id="SM00066">
    <property type="entry name" value="GAL4"/>
    <property type="match status" value="1"/>
</dbReference>
<sequence>MVGNKEMKTRKVIKSFFGCQECKRRKIKCSNNAESNNQKILKSLPICNNCVRSNNQGDCVYLDLEEQKALRKIRKLLRNFRDDENIDNRYIIKNYIRGNKSTEELEAEVKELQPKKKKTKTTNVNTSQLNNSPPYNKAEYNWNYGWDDLMKSIFSIGDSEPVSIPEIEQIDNNHHTTATKTNQNLGDTDPDDHEALEVDFVPSNLNNIKAHNHLRREIKWQDIETTLENNKDKLLINSDDIRNFYNFYHDVSYWIFPFDKISNGTGTINYIFFDYILSKIKETKGTYELLKDPLILIILALSAEYNVVVENNKNHNENENIKGPEKYANAALQILNYKISSMANDELLLNANIGSLTITILLIVIYTSSENGGWWKEHHLAAKIIYQKYLQSLKKEEDVIKKSNSTSNESSKDSRKCGMSIQEENLFKLFKQWFPTFDLLASAITAERGVLKTNEYDYLFRQNFEFLKKETFLLNSKPCEGCINYDITSDFYYINDRNEVYNIFQGYGDVLTNLLVKLLDYIDVEDNIKGPDVGMFFILVKDLIKCREFYVRKTTNGLIQDQELGKQLFEEGGNGIFMVNSKYYSVYDISHLMHTALVSIIIFQKFNHHDVSLNGFIRQNLQDIKNIFGQLFLEKNEKTMKHFETAQEYYTKIMNTELETIRTLSEFFFDISGAKQLLDFQGPVVYTLLMLFSSVQMYALSLTPEVENYEEERIKIIGYCQLLHTQVGSNGALSSCLNFIKIWKIFDKDQSSYENLKNLKSLSDKSVPFI</sequence>
<keyword evidence="6" id="KW-1185">Reference proteome</keyword>
<name>A0A1L0CLE2_9ASCO</name>
<dbReference type="Pfam" id="PF11951">
    <property type="entry name" value="Fungal_trans_2"/>
    <property type="match status" value="1"/>
</dbReference>
<dbReference type="AlphaFoldDB" id="A0A1L0CLE2"/>
<evidence type="ECO:0000313" key="6">
    <source>
        <dbReference type="Proteomes" id="UP000183365"/>
    </source>
</evidence>
<dbReference type="GO" id="GO:0045944">
    <property type="term" value="P:positive regulation of transcription by RNA polymerase II"/>
    <property type="evidence" value="ECO:0007669"/>
    <property type="project" value="TreeGrafter"/>
</dbReference>
<evidence type="ECO:0000259" key="4">
    <source>
        <dbReference type="PROSITE" id="PS50048"/>
    </source>
</evidence>
<comment type="subcellular location">
    <subcellularLocation>
        <location evidence="1">Nucleus</location>
    </subcellularLocation>
</comment>
<dbReference type="GO" id="GO:0000981">
    <property type="term" value="F:DNA-binding transcription factor activity, RNA polymerase II-specific"/>
    <property type="evidence" value="ECO:0007669"/>
    <property type="project" value="InterPro"/>
</dbReference>
<dbReference type="GO" id="GO:0005634">
    <property type="term" value="C:nucleus"/>
    <property type="evidence" value="ECO:0007669"/>
    <property type="project" value="UniProtKB-SubCell"/>
</dbReference>
<dbReference type="Gene3D" id="4.10.240.10">
    <property type="entry name" value="Zn(2)-C6 fungal-type DNA-binding domain"/>
    <property type="match status" value="1"/>
</dbReference>
<feature type="compositionally biased region" description="Polar residues" evidence="3">
    <location>
        <begin position="123"/>
        <end position="132"/>
    </location>
</feature>
<dbReference type="PANTHER" id="PTHR37534:SF49">
    <property type="entry name" value="LYSINE BIOSYNTHESIS REGULATORY PROTEIN LYS14"/>
    <property type="match status" value="1"/>
</dbReference>
<evidence type="ECO:0000256" key="3">
    <source>
        <dbReference type="SAM" id="MobiDB-lite"/>
    </source>
</evidence>
<dbReference type="InterPro" id="IPR021858">
    <property type="entry name" value="Fun_TF"/>
</dbReference>
<evidence type="ECO:0000256" key="1">
    <source>
        <dbReference type="ARBA" id="ARBA00004123"/>
    </source>
</evidence>
<reference evidence="6" key="1">
    <citation type="submission" date="2016-11" db="EMBL/GenBank/DDBJ databases">
        <authorList>
            <person name="Guldener U."/>
        </authorList>
    </citation>
    <scope>NUCLEOTIDE SEQUENCE [LARGE SCALE GENOMIC DNA]</scope>
</reference>
<dbReference type="EMBL" id="FQNF01000019">
    <property type="protein sequence ID" value="SGZ39209.1"/>
    <property type="molecule type" value="Genomic_DNA"/>
</dbReference>
<dbReference type="CDD" id="cd00067">
    <property type="entry name" value="GAL4"/>
    <property type="match status" value="1"/>
</dbReference>
<dbReference type="InterPro" id="IPR036864">
    <property type="entry name" value="Zn2-C6_fun-type_DNA-bd_sf"/>
</dbReference>
<evidence type="ECO:0000313" key="5">
    <source>
        <dbReference type="EMBL" id="SGZ39209.1"/>
    </source>
</evidence>
<dbReference type="InterPro" id="IPR001138">
    <property type="entry name" value="Zn2Cys6_DnaBD"/>
</dbReference>
<keyword evidence="2" id="KW-0539">Nucleus</keyword>
<dbReference type="VEuPathDB" id="FungiDB:HGUI_01409"/>
<dbReference type="GO" id="GO:0000976">
    <property type="term" value="F:transcription cis-regulatory region binding"/>
    <property type="evidence" value="ECO:0007669"/>
    <property type="project" value="TreeGrafter"/>
</dbReference>
<dbReference type="OrthoDB" id="416217at2759"/>
<proteinExistence type="predicted"/>
<protein>
    <recommendedName>
        <fullName evidence="4">Zn(2)-C6 fungal-type domain-containing protein</fullName>
    </recommendedName>
</protein>
<accession>A0A1L0CLE2</accession>
<dbReference type="SUPFAM" id="SSF57701">
    <property type="entry name" value="Zn2/Cys6 DNA-binding domain"/>
    <property type="match status" value="1"/>
</dbReference>
<dbReference type="PANTHER" id="PTHR37534">
    <property type="entry name" value="TRANSCRIPTIONAL ACTIVATOR PROTEIN UGA3"/>
    <property type="match status" value="1"/>
</dbReference>
<dbReference type="Proteomes" id="UP000183365">
    <property type="component" value="Unassembled WGS sequence"/>
</dbReference>
<feature type="region of interest" description="Disordered" evidence="3">
    <location>
        <begin position="111"/>
        <end position="132"/>
    </location>
</feature>
<feature type="domain" description="Zn(2)-C6 fungal-type" evidence="4">
    <location>
        <begin position="18"/>
        <end position="61"/>
    </location>
</feature>
<evidence type="ECO:0000256" key="2">
    <source>
        <dbReference type="ARBA" id="ARBA00023242"/>
    </source>
</evidence>
<organism evidence="5 6">
    <name type="scientific">Hanseniaspora guilliermondii</name>
    <dbReference type="NCBI Taxonomy" id="56406"/>
    <lineage>
        <taxon>Eukaryota</taxon>
        <taxon>Fungi</taxon>
        <taxon>Dikarya</taxon>
        <taxon>Ascomycota</taxon>
        <taxon>Saccharomycotina</taxon>
        <taxon>Saccharomycetes</taxon>
        <taxon>Saccharomycodales</taxon>
        <taxon>Saccharomycodaceae</taxon>
        <taxon>Hanseniaspora</taxon>
    </lineage>
</organism>
<dbReference type="GO" id="GO:0008270">
    <property type="term" value="F:zinc ion binding"/>
    <property type="evidence" value="ECO:0007669"/>
    <property type="project" value="InterPro"/>
</dbReference>
<dbReference type="PROSITE" id="PS50048">
    <property type="entry name" value="ZN2_CY6_FUNGAL_2"/>
    <property type="match status" value="1"/>
</dbReference>